<dbReference type="Pfam" id="PF13714">
    <property type="entry name" value="PEP_mutase"/>
    <property type="match status" value="1"/>
</dbReference>
<accession>A0ABX6C0Y5</accession>
<dbReference type="EMBL" id="CP042829">
    <property type="protein sequence ID" value="QFG02670.1"/>
    <property type="molecule type" value="Genomic_DNA"/>
</dbReference>
<dbReference type="PANTHER" id="PTHR42905:SF2">
    <property type="entry name" value="PHOSPHOENOLPYRUVATE CARBOXYLASE FAMILY PROTEIN"/>
    <property type="match status" value="1"/>
</dbReference>
<keyword evidence="1" id="KW-0456">Lyase</keyword>
<gene>
    <name evidence="1" type="ORF">Tbon_04975</name>
</gene>
<dbReference type="CDD" id="cd00377">
    <property type="entry name" value="ICL_PEPM"/>
    <property type="match status" value="1"/>
</dbReference>
<dbReference type="PANTHER" id="PTHR42905">
    <property type="entry name" value="PHOSPHOENOLPYRUVATE CARBOXYLASE"/>
    <property type="match status" value="1"/>
</dbReference>
<dbReference type="InterPro" id="IPR015813">
    <property type="entry name" value="Pyrv/PenolPyrv_kinase-like_dom"/>
</dbReference>
<keyword evidence="2" id="KW-1185">Reference proteome</keyword>
<dbReference type="Proteomes" id="UP000326331">
    <property type="component" value="Chromosome"/>
</dbReference>
<dbReference type="InterPro" id="IPR039556">
    <property type="entry name" value="ICL/PEPM"/>
</dbReference>
<organism evidence="1 2">
    <name type="scientific">Tepidiforma bonchosmolovskayae</name>
    <dbReference type="NCBI Taxonomy" id="2601677"/>
    <lineage>
        <taxon>Bacteria</taxon>
        <taxon>Bacillati</taxon>
        <taxon>Chloroflexota</taxon>
        <taxon>Tepidiformia</taxon>
        <taxon>Tepidiformales</taxon>
        <taxon>Tepidiformaceae</taxon>
        <taxon>Tepidiforma</taxon>
    </lineage>
</organism>
<dbReference type="GO" id="GO:0016829">
    <property type="term" value="F:lyase activity"/>
    <property type="evidence" value="ECO:0007669"/>
    <property type="project" value="UniProtKB-KW"/>
</dbReference>
<evidence type="ECO:0000313" key="2">
    <source>
        <dbReference type="Proteomes" id="UP000326331"/>
    </source>
</evidence>
<dbReference type="Gene3D" id="3.20.20.60">
    <property type="entry name" value="Phosphoenolpyruvate-binding domains"/>
    <property type="match status" value="1"/>
</dbReference>
<name>A0ABX6C0Y5_9CHLR</name>
<proteinExistence type="predicted"/>
<dbReference type="InterPro" id="IPR040442">
    <property type="entry name" value="Pyrv_kinase-like_dom_sf"/>
</dbReference>
<reference evidence="1 2" key="1">
    <citation type="submission" date="2019-10" db="EMBL/GenBank/DDBJ databases">
        <title>Thermopilla bonchosmolovskayae gen. nov., sp. nov., a moderately thermophilic Chloroflexi bacterium from a Chukotka hot spring (Arctic, Russia), representing a novel classis Thermopillaia, which include previously uncultivated lineage OLB14.</title>
        <authorList>
            <person name="Kochetkova T.V."/>
            <person name="Zayulina K.S."/>
            <person name="Zhigarkov V.S."/>
            <person name="Minaev N.V."/>
            <person name="Novikov A."/>
            <person name="Toshchakov S.V."/>
            <person name="Elcheninov A.G."/>
            <person name="Kublanov I.V."/>
        </authorList>
    </citation>
    <scope>NUCLEOTIDE SEQUENCE [LARGE SCALE GENOMIC DNA]</scope>
    <source>
        <strain evidence="1 2">3753O</strain>
    </source>
</reference>
<sequence length="279" mass="29946">MEAGAVSAGGDSPGMRLRALLERGLVVAPFVFDGVQARLAEAAGFDAVYMSGFGTAASWGLPDRGLIGLGEMAANAARVAGAVRVPVIADADTGYGNEANVARTVELYERAGVAALHIEDQEWPKRCGFLEGKRVIPAEEMELKVRAAVRARRDPATVIIARTDALAPLGREAAAERARRYLAAGADLVFLDGLKDRETIAWAAEELRDIPLVLNSWLLTPGEAEALGYRLYLHLGVMLRHFADFRAALGELRATGRVQLGEDAGVEWITALLDRGREE</sequence>
<evidence type="ECO:0000313" key="1">
    <source>
        <dbReference type="EMBL" id="QFG02670.1"/>
    </source>
</evidence>
<protein>
    <submittedName>
        <fullName evidence="1">Isocitrate lyase/PEP mutase family protein</fullName>
    </submittedName>
</protein>
<dbReference type="SUPFAM" id="SSF51621">
    <property type="entry name" value="Phosphoenolpyruvate/pyruvate domain"/>
    <property type="match status" value="1"/>
</dbReference>